<comment type="caution">
    <text evidence="2">The sequence shown here is derived from an EMBL/GenBank/DDBJ whole genome shotgun (WGS) entry which is preliminary data.</text>
</comment>
<keyword evidence="1" id="KW-1133">Transmembrane helix</keyword>
<protein>
    <submittedName>
        <fullName evidence="2">ABC transporter permease subunit</fullName>
    </submittedName>
</protein>
<accession>A0ABR9DQD5</accession>
<proteinExistence type="predicted"/>
<name>A0ABR9DQD5_9MICO</name>
<feature type="transmembrane region" description="Helical" evidence="1">
    <location>
        <begin position="305"/>
        <end position="324"/>
    </location>
</feature>
<feature type="transmembrane region" description="Helical" evidence="1">
    <location>
        <begin position="206"/>
        <end position="225"/>
    </location>
</feature>
<dbReference type="Pfam" id="PF12679">
    <property type="entry name" value="ABC2_membrane_2"/>
    <property type="match status" value="1"/>
</dbReference>
<dbReference type="Proteomes" id="UP000642107">
    <property type="component" value="Unassembled WGS sequence"/>
</dbReference>
<evidence type="ECO:0000313" key="3">
    <source>
        <dbReference type="Proteomes" id="UP000642107"/>
    </source>
</evidence>
<keyword evidence="1" id="KW-0812">Transmembrane</keyword>
<evidence type="ECO:0000313" key="2">
    <source>
        <dbReference type="EMBL" id="MBD9699335.1"/>
    </source>
</evidence>
<organism evidence="2 3">
    <name type="scientific">Flavimobilis rhizosphaerae</name>
    <dbReference type="NCBI Taxonomy" id="2775421"/>
    <lineage>
        <taxon>Bacteria</taxon>
        <taxon>Bacillati</taxon>
        <taxon>Actinomycetota</taxon>
        <taxon>Actinomycetes</taxon>
        <taxon>Micrococcales</taxon>
        <taxon>Jonesiaceae</taxon>
        <taxon>Flavimobilis</taxon>
    </lineage>
</organism>
<keyword evidence="3" id="KW-1185">Reference proteome</keyword>
<evidence type="ECO:0000256" key="1">
    <source>
        <dbReference type="SAM" id="Phobius"/>
    </source>
</evidence>
<feature type="transmembrane region" description="Helical" evidence="1">
    <location>
        <begin position="117"/>
        <end position="136"/>
    </location>
</feature>
<sequence>MRLFAAELLRARSRRATWIILSGLVGLCLFFLGGNLVSTSMPSDQELAEQRVYFEEHLADWKLNHQQYYDSCVSDAAANEQSPADWGCENYLEEPTFENYTWSPEGFAERVTRETTGLLILAAALMFLLGASLTAAEHATGSLGNWLTFAPRRSRVFFSKLAAPAVVAVCAAALVTALGVLGTAAWTELRGIPSPDPLDTGKLVGAILRTSGVVVAAAVLGAALGSLLRHTAAVIGVVAGYFVVVEMVFRGMFWESALHGWFVSTQLFAITEGKTSYFVNVCAWNQEELYRECTQVEKFVTAADATLYLGAIALVLVVVSWLAFRRRDVH</sequence>
<dbReference type="PANTHER" id="PTHR37305:SF1">
    <property type="entry name" value="MEMBRANE PROTEIN"/>
    <property type="match status" value="1"/>
</dbReference>
<gene>
    <name evidence="2" type="ORF">IGS67_07495</name>
</gene>
<feature type="transmembrane region" description="Helical" evidence="1">
    <location>
        <begin position="157"/>
        <end position="186"/>
    </location>
</feature>
<dbReference type="RefSeq" id="WP_192279297.1">
    <property type="nucleotide sequence ID" value="NZ_JACZDF010000003.1"/>
</dbReference>
<dbReference type="PANTHER" id="PTHR37305">
    <property type="entry name" value="INTEGRAL MEMBRANE PROTEIN-RELATED"/>
    <property type="match status" value="1"/>
</dbReference>
<reference evidence="2 3" key="1">
    <citation type="submission" date="2020-09" db="EMBL/GenBank/DDBJ databases">
        <title>Flavimobilis rhizosphaerae sp. nov., isolated from rhizosphere soil of Spartina alterniflora.</title>
        <authorList>
            <person name="Hanqin C."/>
        </authorList>
    </citation>
    <scope>NUCLEOTIDE SEQUENCE [LARGE SCALE GENOMIC DNA]</scope>
    <source>
        <strain evidence="2 3">GY 10621</strain>
    </source>
</reference>
<feature type="transmembrane region" description="Helical" evidence="1">
    <location>
        <begin position="16"/>
        <end position="37"/>
    </location>
</feature>
<keyword evidence="1" id="KW-0472">Membrane</keyword>
<feature type="transmembrane region" description="Helical" evidence="1">
    <location>
        <begin position="232"/>
        <end position="253"/>
    </location>
</feature>
<dbReference type="EMBL" id="JACZDF010000003">
    <property type="protein sequence ID" value="MBD9699335.1"/>
    <property type="molecule type" value="Genomic_DNA"/>
</dbReference>